<proteinExistence type="inferred from homology"/>
<keyword evidence="10" id="KW-1185">Reference proteome</keyword>
<keyword evidence="2 7" id="KW-0813">Transport</keyword>
<dbReference type="SUPFAM" id="SSF161098">
    <property type="entry name" value="MetI-like"/>
    <property type="match status" value="1"/>
</dbReference>
<evidence type="ECO:0000256" key="6">
    <source>
        <dbReference type="ARBA" id="ARBA00023136"/>
    </source>
</evidence>
<evidence type="ECO:0000313" key="10">
    <source>
        <dbReference type="Proteomes" id="UP000321583"/>
    </source>
</evidence>
<dbReference type="PANTHER" id="PTHR43744">
    <property type="entry name" value="ABC TRANSPORTER PERMEASE PROTEIN MG189-RELATED-RELATED"/>
    <property type="match status" value="1"/>
</dbReference>
<comment type="similarity">
    <text evidence="7">Belongs to the binding-protein-dependent transport system permease family.</text>
</comment>
<dbReference type="GO" id="GO:0055085">
    <property type="term" value="P:transmembrane transport"/>
    <property type="evidence" value="ECO:0007669"/>
    <property type="project" value="InterPro"/>
</dbReference>
<protein>
    <submittedName>
        <fullName evidence="9">Multiple sugar transport system permease protein</fullName>
    </submittedName>
</protein>
<accession>A0A562E792</accession>
<dbReference type="InterPro" id="IPR035906">
    <property type="entry name" value="MetI-like_sf"/>
</dbReference>
<dbReference type="EMBL" id="VLJS01000002">
    <property type="protein sequence ID" value="TWH17667.1"/>
    <property type="molecule type" value="Genomic_DNA"/>
</dbReference>
<evidence type="ECO:0000313" key="9">
    <source>
        <dbReference type="EMBL" id="TWH17667.1"/>
    </source>
</evidence>
<name>A0A562E792_9GAMM</name>
<evidence type="ECO:0000256" key="1">
    <source>
        <dbReference type="ARBA" id="ARBA00004651"/>
    </source>
</evidence>
<feature type="transmembrane region" description="Helical" evidence="7">
    <location>
        <begin position="80"/>
        <end position="104"/>
    </location>
</feature>
<keyword evidence="4 7" id="KW-0812">Transmembrane</keyword>
<feature type="transmembrane region" description="Helical" evidence="7">
    <location>
        <begin position="190"/>
        <end position="215"/>
    </location>
</feature>
<dbReference type="Pfam" id="PF00528">
    <property type="entry name" value="BPD_transp_1"/>
    <property type="match status" value="1"/>
</dbReference>
<keyword evidence="3" id="KW-1003">Cell membrane</keyword>
<dbReference type="AlphaFoldDB" id="A0A562E792"/>
<feature type="transmembrane region" description="Helical" evidence="7">
    <location>
        <begin position="148"/>
        <end position="169"/>
    </location>
</feature>
<comment type="subcellular location">
    <subcellularLocation>
        <location evidence="1 7">Cell membrane</location>
        <topology evidence="1 7">Multi-pass membrane protein</topology>
    </subcellularLocation>
</comment>
<keyword evidence="9" id="KW-0762">Sugar transport</keyword>
<dbReference type="Proteomes" id="UP000321583">
    <property type="component" value="Unassembled WGS sequence"/>
</dbReference>
<dbReference type="CDD" id="cd06261">
    <property type="entry name" value="TM_PBP2"/>
    <property type="match status" value="1"/>
</dbReference>
<feature type="transmembrane region" description="Helical" evidence="7">
    <location>
        <begin position="116"/>
        <end position="136"/>
    </location>
</feature>
<feature type="transmembrane region" description="Helical" evidence="7">
    <location>
        <begin position="250"/>
        <end position="269"/>
    </location>
</feature>
<dbReference type="Gene3D" id="1.10.3720.10">
    <property type="entry name" value="MetI-like"/>
    <property type="match status" value="1"/>
</dbReference>
<comment type="caution">
    <text evidence="9">The sequence shown here is derived from an EMBL/GenBank/DDBJ whole genome shotgun (WGS) entry which is preliminary data.</text>
</comment>
<keyword evidence="5 7" id="KW-1133">Transmembrane helix</keyword>
<feature type="domain" description="ABC transmembrane type-1" evidence="8">
    <location>
        <begin position="80"/>
        <end position="269"/>
    </location>
</feature>
<dbReference type="GO" id="GO:0005886">
    <property type="term" value="C:plasma membrane"/>
    <property type="evidence" value="ECO:0007669"/>
    <property type="project" value="UniProtKB-SubCell"/>
</dbReference>
<sequence>MSAGQSIGREVGQSRLHALLVNGALFALALVSLAPLLWMLSVSFMPTGEAARFPPPLLPSELSGENYRALFGRTGMGRNFLNSLLVAGAITIGSLLVNTLAGYAFAKLRFRGRDRLFQLLLAALVVPAQVAMLPLFLLMKQLGLVNSYAGVVLPALASVFGIFLVRQYARSIPDELLEAARIDGAGEWRIFFSIVLPMLKPVLVTLAIFSFMAAWNDFMWPLIVLTDQEHYTLPVALATLSREHIMDVELMMAGAVVTVLPVLLLFLLLQRYYIQGLLLGSVKG</sequence>
<gene>
    <name evidence="9" type="ORF">L613_001000000140</name>
</gene>
<evidence type="ECO:0000256" key="7">
    <source>
        <dbReference type="RuleBase" id="RU363032"/>
    </source>
</evidence>
<reference evidence="9 10" key="1">
    <citation type="submission" date="2019-07" db="EMBL/GenBank/DDBJ databases">
        <title>Genome sequencing of lignin-degrading bacterial isolates.</title>
        <authorList>
            <person name="Gladden J."/>
        </authorList>
    </citation>
    <scope>NUCLEOTIDE SEQUENCE [LARGE SCALE GENOMIC DNA]</scope>
    <source>
        <strain evidence="9 10">J19</strain>
    </source>
</reference>
<evidence type="ECO:0000256" key="4">
    <source>
        <dbReference type="ARBA" id="ARBA00022692"/>
    </source>
</evidence>
<feature type="transmembrane region" description="Helical" evidence="7">
    <location>
        <begin position="20"/>
        <end position="40"/>
    </location>
</feature>
<evidence type="ECO:0000256" key="2">
    <source>
        <dbReference type="ARBA" id="ARBA00022448"/>
    </source>
</evidence>
<evidence type="ECO:0000259" key="8">
    <source>
        <dbReference type="PROSITE" id="PS50928"/>
    </source>
</evidence>
<evidence type="ECO:0000256" key="5">
    <source>
        <dbReference type="ARBA" id="ARBA00022989"/>
    </source>
</evidence>
<organism evidence="9 10">
    <name type="scientific">Pseudoxanthomonas taiwanensis J19</name>
    <dbReference type="NCBI Taxonomy" id="935569"/>
    <lineage>
        <taxon>Bacteria</taxon>
        <taxon>Pseudomonadati</taxon>
        <taxon>Pseudomonadota</taxon>
        <taxon>Gammaproteobacteria</taxon>
        <taxon>Lysobacterales</taxon>
        <taxon>Lysobacteraceae</taxon>
        <taxon>Pseudoxanthomonas</taxon>
    </lineage>
</organism>
<keyword evidence="6 7" id="KW-0472">Membrane</keyword>
<dbReference type="PROSITE" id="PS50928">
    <property type="entry name" value="ABC_TM1"/>
    <property type="match status" value="1"/>
</dbReference>
<dbReference type="PANTHER" id="PTHR43744:SF12">
    <property type="entry name" value="ABC TRANSPORTER PERMEASE PROTEIN MG189-RELATED"/>
    <property type="match status" value="1"/>
</dbReference>
<dbReference type="InterPro" id="IPR000515">
    <property type="entry name" value="MetI-like"/>
</dbReference>
<evidence type="ECO:0000256" key="3">
    <source>
        <dbReference type="ARBA" id="ARBA00022475"/>
    </source>
</evidence>